<dbReference type="CDD" id="cd02194">
    <property type="entry name" value="ThiL"/>
    <property type="match status" value="1"/>
</dbReference>
<feature type="binding site" evidence="2">
    <location>
        <position position="208"/>
    </location>
    <ligand>
        <name>Mg(2+)</name>
        <dbReference type="ChEBI" id="CHEBI:18420"/>
        <label>5</label>
    </ligand>
</feature>
<feature type="binding site" evidence="2">
    <location>
        <position position="71"/>
    </location>
    <ligand>
        <name>Mg(2+)</name>
        <dbReference type="ChEBI" id="CHEBI:18420"/>
        <label>4</label>
    </ligand>
</feature>
<dbReference type="InterPro" id="IPR016188">
    <property type="entry name" value="PurM-like_N"/>
</dbReference>
<keyword evidence="6" id="KW-1185">Reference proteome</keyword>
<sequence>MPPEFDLIGRHFRALAGPAALNLEDDAAVLAPPPGRELVMAADTMVAGVHYLPDDPADGVAQKLLRVNLSDLAAMGADPLGYLLTVSAPSDTPDAWFAGFAAGLGRDQAIYGLSLLGGDTTSTPGPVTLSLTIIGHVAPGQAVRRRGAKPGDEVWVTGTIGDGALGLAVSLGKLTDATGFLRRRYCVPSPRLGLPLAGAVSAAIDVSDGLLQDLGHLCRLAGCGAEVEAEAVPLSPAARAAGPDWFANCLGGGDDYELLLAVPPGKGEALADECRLRGVPLTRIGRFLAGEMQVRVLDGKGRPMAIAHHGWSHF</sequence>
<dbReference type="InterPro" id="IPR036921">
    <property type="entry name" value="PurM-like_N_sf"/>
</dbReference>
<feature type="binding site" evidence="2">
    <location>
        <position position="207"/>
    </location>
    <ligand>
        <name>ATP</name>
        <dbReference type="ChEBI" id="CHEBI:30616"/>
    </ligand>
</feature>
<gene>
    <name evidence="2 5" type="primary">thiL</name>
    <name evidence="5" type="ORF">ACELLULO517_21470</name>
</gene>
<dbReference type="InterPro" id="IPR010918">
    <property type="entry name" value="PurM-like_C_dom"/>
</dbReference>
<dbReference type="EC" id="2.7.4.16" evidence="2"/>
<keyword evidence="2" id="KW-0067">ATP-binding</keyword>
<keyword evidence="1 2" id="KW-0784">Thiamine biosynthesis</keyword>
<feature type="binding site" evidence="2">
    <location>
        <position position="43"/>
    </location>
    <ligand>
        <name>Mg(2+)</name>
        <dbReference type="ChEBI" id="CHEBI:18420"/>
        <label>2</label>
    </ligand>
</feature>
<comment type="caution">
    <text evidence="5">The sequence shown here is derived from an EMBL/GenBank/DDBJ whole genome shotgun (WGS) entry which is preliminary data.</text>
</comment>
<feature type="binding site" evidence="2">
    <location>
        <position position="311"/>
    </location>
    <ligand>
        <name>substrate</name>
    </ligand>
</feature>
<dbReference type="GO" id="GO:0000287">
    <property type="term" value="F:magnesium ion binding"/>
    <property type="evidence" value="ECO:0007669"/>
    <property type="project" value="UniProtKB-UniRule"/>
</dbReference>
<feature type="binding site" evidence="2">
    <location>
        <position position="50"/>
    </location>
    <ligand>
        <name>substrate</name>
    </ligand>
</feature>
<feature type="binding site" evidence="2">
    <location>
        <position position="26"/>
    </location>
    <ligand>
        <name>Mg(2+)</name>
        <dbReference type="ChEBI" id="CHEBI:18420"/>
        <label>3</label>
    </ligand>
</feature>
<dbReference type="Proteomes" id="UP000721844">
    <property type="component" value="Unassembled WGS sequence"/>
</dbReference>
<reference evidence="5 6" key="1">
    <citation type="journal article" date="2021" name="Microorganisms">
        <title>Acidisoma silvae sp. nov. and Acidisomacellulosilytica sp. nov., Two Acidophilic Bacteria Isolated from Decaying Wood, Hydrolyzing Cellulose and Producing Poly-3-hydroxybutyrate.</title>
        <authorList>
            <person name="Mieszkin S."/>
            <person name="Pouder E."/>
            <person name="Uroz S."/>
            <person name="Simon-Colin C."/>
            <person name="Alain K."/>
        </authorList>
    </citation>
    <scope>NUCLEOTIDE SEQUENCE [LARGE SCALE GENOMIC DNA]</scope>
    <source>
        <strain evidence="5 6">HW T5.17</strain>
    </source>
</reference>
<comment type="miscellaneous">
    <text evidence="2">Reaction mechanism of ThiL seems to utilize a direct, inline transfer of the gamma-phosphate of ATP to TMP rather than a phosphorylated enzyme intermediate.</text>
</comment>
<dbReference type="GO" id="GO:0009228">
    <property type="term" value="P:thiamine biosynthetic process"/>
    <property type="evidence" value="ECO:0007669"/>
    <property type="project" value="UniProtKB-KW"/>
</dbReference>
<dbReference type="SUPFAM" id="SSF55326">
    <property type="entry name" value="PurM N-terminal domain-like"/>
    <property type="match status" value="1"/>
</dbReference>
<feature type="binding site" evidence="2">
    <location>
        <position position="71"/>
    </location>
    <ligand>
        <name>Mg(2+)</name>
        <dbReference type="ChEBI" id="CHEBI:18420"/>
        <label>3</label>
    </ligand>
</feature>
<dbReference type="NCBIfam" id="TIGR01379">
    <property type="entry name" value="thiL"/>
    <property type="match status" value="1"/>
</dbReference>
<keyword evidence="2" id="KW-0547">Nucleotide-binding</keyword>
<feature type="binding site" evidence="2">
    <location>
        <position position="119"/>
    </location>
    <ligand>
        <name>Mg(2+)</name>
        <dbReference type="ChEBI" id="CHEBI:18420"/>
        <label>1</label>
    </ligand>
</feature>
<comment type="catalytic activity">
    <reaction evidence="2">
        <text>thiamine phosphate + ATP = thiamine diphosphate + ADP</text>
        <dbReference type="Rhea" id="RHEA:15913"/>
        <dbReference type="ChEBI" id="CHEBI:30616"/>
        <dbReference type="ChEBI" id="CHEBI:37575"/>
        <dbReference type="ChEBI" id="CHEBI:58937"/>
        <dbReference type="ChEBI" id="CHEBI:456216"/>
        <dbReference type="EC" id="2.7.4.16"/>
    </reaction>
</comment>
<feature type="binding site" evidence="2">
    <location>
        <position position="71"/>
    </location>
    <ligand>
        <name>Mg(2+)</name>
        <dbReference type="ChEBI" id="CHEBI:18420"/>
        <label>2</label>
    </ligand>
</feature>
<accession>A0A963Z690</accession>
<evidence type="ECO:0000256" key="2">
    <source>
        <dbReference type="HAMAP-Rule" id="MF_02128"/>
    </source>
</evidence>
<dbReference type="HAMAP" id="MF_02128">
    <property type="entry name" value="TMP_kinase"/>
    <property type="match status" value="1"/>
</dbReference>
<comment type="pathway">
    <text evidence="2">Cofactor biosynthesis; thiamine diphosphate biosynthesis; thiamine diphosphate from thiamine phosphate: step 1/1.</text>
</comment>
<feature type="domain" description="PurM-like C-terminal" evidence="4">
    <location>
        <begin position="149"/>
        <end position="291"/>
    </location>
</feature>
<dbReference type="GO" id="GO:0005524">
    <property type="term" value="F:ATP binding"/>
    <property type="evidence" value="ECO:0007669"/>
    <property type="project" value="UniProtKB-UniRule"/>
</dbReference>
<dbReference type="InterPro" id="IPR006283">
    <property type="entry name" value="ThiL-like"/>
</dbReference>
<dbReference type="EMBL" id="JAESVA010000009">
    <property type="protein sequence ID" value="MCB8882830.1"/>
    <property type="molecule type" value="Genomic_DNA"/>
</dbReference>
<feature type="binding site" evidence="2">
    <location>
        <position position="254"/>
    </location>
    <ligand>
        <name>substrate</name>
    </ligand>
</feature>
<dbReference type="SUPFAM" id="SSF56042">
    <property type="entry name" value="PurM C-terminal domain-like"/>
    <property type="match status" value="1"/>
</dbReference>
<dbReference type="Gene3D" id="3.30.1330.10">
    <property type="entry name" value="PurM-like, N-terminal domain"/>
    <property type="match status" value="1"/>
</dbReference>
<organism evidence="5 6">
    <name type="scientific">Acidisoma cellulosilyticum</name>
    <dbReference type="NCBI Taxonomy" id="2802395"/>
    <lineage>
        <taxon>Bacteria</taxon>
        <taxon>Pseudomonadati</taxon>
        <taxon>Pseudomonadota</taxon>
        <taxon>Alphaproteobacteria</taxon>
        <taxon>Acetobacterales</taxon>
        <taxon>Acidocellaceae</taxon>
        <taxon>Acidisoma</taxon>
    </lineage>
</organism>
<feature type="binding site" evidence="2">
    <location>
        <position position="26"/>
    </location>
    <ligand>
        <name>Mg(2+)</name>
        <dbReference type="ChEBI" id="CHEBI:18420"/>
        <label>4</label>
    </ligand>
</feature>
<dbReference type="PIRSF" id="PIRSF005303">
    <property type="entry name" value="Thiam_monoph_kin"/>
    <property type="match status" value="1"/>
</dbReference>
<dbReference type="AlphaFoldDB" id="A0A963Z690"/>
<feature type="domain" description="PurM-like N-terminal" evidence="3">
    <location>
        <begin position="25"/>
        <end position="137"/>
    </location>
</feature>
<evidence type="ECO:0000259" key="4">
    <source>
        <dbReference type="Pfam" id="PF02769"/>
    </source>
</evidence>
<dbReference type="Pfam" id="PF02769">
    <property type="entry name" value="AIRS_C"/>
    <property type="match status" value="1"/>
</dbReference>
<evidence type="ECO:0000313" key="5">
    <source>
        <dbReference type="EMBL" id="MCB8882830.1"/>
    </source>
</evidence>
<evidence type="ECO:0000259" key="3">
    <source>
        <dbReference type="Pfam" id="PF00586"/>
    </source>
</evidence>
<dbReference type="GO" id="GO:0009229">
    <property type="term" value="P:thiamine diphosphate biosynthetic process"/>
    <property type="evidence" value="ECO:0007669"/>
    <property type="project" value="UniProtKB-UniRule"/>
</dbReference>
<dbReference type="InterPro" id="IPR036676">
    <property type="entry name" value="PurM-like_C_sf"/>
</dbReference>
<feature type="binding site" evidence="2">
    <location>
        <begin position="118"/>
        <end position="119"/>
    </location>
    <ligand>
        <name>ATP</name>
        <dbReference type="ChEBI" id="CHEBI:30616"/>
    </ligand>
</feature>
<comment type="caution">
    <text evidence="2">Lacks conserved residue(s) required for the propagation of feature annotation.</text>
</comment>
<keyword evidence="2 5" id="KW-0808">Transferase</keyword>
<evidence type="ECO:0000313" key="6">
    <source>
        <dbReference type="Proteomes" id="UP000721844"/>
    </source>
</evidence>
<keyword evidence="2 5" id="KW-0418">Kinase</keyword>
<dbReference type="Gene3D" id="3.90.650.10">
    <property type="entry name" value="PurM-like C-terminal domain"/>
    <property type="match status" value="1"/>
</dbReference>
<feature type="binding site" evidence="2">
    <location>
        <position position="205"/>
    </location>
    <ligand>
        <name>Mg(2+)</name>
        <dbReference type="ChEBI" id="CHEBI:18420"/>
        <label>3</label>
    </ligand>
</feature>
<comment type="function">
    <text evidence="2">Catalyzes the ATP-dependent phosphorylation of thiamine-monophosphate (TMP) to form thiamine-pyrophosphate (TPP), the active form of vitamin B1.</text>
</comment>
<dbReference type="Pfam" id="PF00586">
    <property type="entry name" value="AIRS"/>
    <property type="match status" value="1"/>
</dbReference>
<feature type="binding site" evidence="2">
    <location>
        <position position="145"/>
    </location>
    <ligand>
        <name>ATP</name>
        <dbReference type="ChEBI" id="CHEBI:30616"/>
    </ligand>
</feature>
<protein>
    <recommendedName>
        <fullName evidence="2">Thiamine-monophosphate kinase</fullName>
        <shortName evidence="2">TMP kinase</shortName>
        <shortName evidence="2">Thiamine-phosphate kinase</shortName>
        <ecNumber evidence="2">2.7.4.16</ecNumber>
    </recommendedName>
</protein>
<evidence type="ECO:0000256" key="1">
    <source>
        <dbReference type="ARBA" id="ARBA00022977"/>
    </source>
</evidence>
<dbReference type="PANTHER" id="PTHR30270:SF0">
    <property type="entry name" value="THIAMINE-MONOPHOSPHATE KINASE"/>
    <property type="match status" value="1"/>
</dbReference>
<name>A0A963Z690_9PROT</name>
<feature type="binding site" evidence="2">
    <location>
        <position position="43"/>
    </location>
    <ligand>
        <name>Mg(2+)</name>
        <dbReference type="ChEBI" id="CHEBI:18420"/>
        <label>1</label>
    </ligand>
</feature>
<keyword evidence="2" id="KW-0460">Magnesium</keyword>
<dbReference type="GO" id="GO:0009030">
    <property type="term" value="F:thiamine-phosphate kinase activity"/>
    <property type="evidence" value="ECO:0007669"/>
    <property type="project" value="UniProtKB-UniRule"/>
</dbReference>
<dbReference type="PANTHER" id="PTHR30270">
    <property type="entry name" value="THIAMINE-MONOPHOSPHATE KINASE"/>
    <property type="match status" value="1"/>
</dbReference>
<proteinExistence type="inferred from homology"/>
<comment type="similarity">
    <text evidence="2">Belongs to the thiamine-monophosphate kinase family.</text>
</comment>
<keyword evidence="2" id="KW-0479">Metal-binding</keyword>